<dbReference type="AlphaFoldDB" id="A0AAV2VV54"/>
<sequence>MTTNSVVGIVPMRSRLIREEDLTLFYFDL</sequence>
<reference evidence="1 2" key="1">
    <citation type="journal article" date="2013" name="ISME J.">
        <title>Comparative genomics of pathogenic lineages of Vibrio nigripulchritudo identifies virulence-associated traits.</title>
        <authorList>
            <person name="Goudenege D."/>
            <person name="Labreuche Y."/>
            <person name="Krin E."/>
            <person name="Ansquer D."/>
            <person name="Mangenot S."/>
            <person name="Calteau A."/>
            <person name="Medigue C."/>
            <person name="Mazel D."/>
            <person name="Polz M.F."/>
            <person name="Le Roux F."/>
        </authorList>
    </citation>
    <scope>NUCLEOTIDE SEQUENCE [LARGE SCALE GENOMIC DNA]</scope>
    <source>
        <strain evidence="1 2">SOn1</strain>
    </source>
</reference>
<evidence type="ECO:0000313" key="2">
    <source>
        <dbReference type="Proteomes" id="UP000018211"/>
    </source>
</evidence>
<accession>A0AAV2VV54</accession>
<evidence type="ECO:0000313" key="1">
    <source>
        <dbReference type="EMBL" id="CCO48310.1"/>
    </source>
</evidence>
<proteinExistence type="predicted"/>
<comment type="caution">
    <text evidence="1">The sequence shown here is derived from an EMBL/GenBank/DDBJ whole genome shotgun (WGS) entry which is preliminary data.</text>
</comment>
<protein>
    <submittedName>
        <fullName evidence="1">Uncharacterized protein</fullName>
    </submittedName>
</protein>
<dbReference type="EMBL" id="CAOF01000141">
    <property type="protein sequence ID" value="CCO48310.1"/>
    <property type="molecule type" value="Genomic_DNA"/>
</dbReference>
<name>A0AAV2VV54_9VIBR</name>
<gene>
    <name evidence="1" type="ORF">VIBNISOn1_490009</name>
</gene>
<dbReference type="Proteomes" id="UP000018211">
    <property type="component" value="Unassembled WGS sequence"/>
</dbReference>
<organism evidence="1 2">
    <name type="scientific">Vibrio nigripulchritudo SOn1</name>
    <dbReference type="NCBI Taxonomy" id="1238450"/>
    <lineage>
        <taxon>Bacteria</taxon>
        <taxon>Pseudomonadati</taxon>
        <taxon>Pseudomonadota</taxon>
        <taxon>Gammaproteobacteria</taxon>
        <taxon>Vibrionales</taxon>
        <taxon>Vibrionaceae</taxon>
        <taxon>Vibrio</taxon>
    </lineage>
</organism>